<keyword evidence="11" id="KW-1185">Reference proteome</keyword>
<dbReference type="InterPro" id="IPR004167">
    <property type="entry name" value="PSBD"/>
</dbReference>
<dbReference type="Gene3D" id="4.10.320.10">
    <property type="entry name" value="E3-binding domain"/>
    <property type="match status" value="1"/>
</dbReference>
<dbReference type="Pfam" id="PF00364">
    <property type="entry name" value="Biotin_lipoyl"/>
    <property type="match status" value="1"/>
</dbReference>
<dbReference type="PROSITE" id="PS00189">
    <property type="entry name" value="LIPOYL"/>
    <property type="match status" value="1"/>
</dbReference>
<dbReference type="PANTHER" id="PTHR43178">
    <property type="entry name" value="DIHYDROLIPOAMIDE ACETYLTRANSFERASE COMPONENT OF PYRUVATE DEHYDROGENASE COMPLEX"/>
    <property type="match status" value="1"/>
</dbReference>
<feature type="domain" description="Peripheral subunit-binding (PSBD)" evidence="9">
    <location>
        <begin position="184"/>
        <end position="221"/>
    </location>
</feature>
<dbReference type="Gene3D" id="3.30.559.10">
    <property type="entry name" value="Chloramphenicol acetyltransferase-like domain"/>
    <property type="match status" value="1"/>
</dbReference>
<dbReference type="SUPFAM" id="SSF51230">
    <property type="entry name" value="Single hybrid motif"/>
    <property type="match status" value="1"/>
</dbReference>
<comment type="similarity">
    <text evidence="2 6">Belongs to the 2-oxoacid dehydrogenase family.</text>
</comment>
<evidence type="ECO:0000313" key="10">
    <source>
        <dbReference type="EMBL" id="MFF3569147.1"/>
    </source>
</evidence>
<protein>
    <recommendedName>
        <fullName evidence="6">Dihydrolipoamide acetyltransferase component of pyruvate dehydrogenase complex</fullName>
        <ecNumber evidence="6">2.3.1.-</ecNumber>
    </recommendedName>
</protein>
<name>A0ABW6RYQ3_9NOCA</name>
<dbReference type="InterPro" id="IPR050743">
    <property type="entry name" value="2-oxoacid_DH_E2_comp"/>
</dbReference>
<dbReference type="InterPro" id="IPR036625">
    <property type="entry name" value="E3-bd_dom_sf"/>
</dbReference>
<comment type="cofactor">
    <cofactor evidence="1 6">
        <name>(R)-lipoate</name>
        <dbReference type="ChEBI" id="CHEBI:83088"/>
    </cofactor>
</comment>
<dbReference type="Proteomes" id="UP001601992">
    <property type="component" value="Unassembled WGS sequence"/>
</dbReference>
<dbReference type="EMBL" id="JBIAQY010000004">
    <property type="protein sequence ID" value="MFF3569147.1"/>
    <property type="molecule type" value="Genomic_DNA"/>
</dbReference>
<evidence type="ECO:0000256" key="3">
    <source>
        <dbReference type="ARBA" id="ARBA00022679"/>
    </source>
</evidence>
<organism evidence="10 11">
    <name type="scientific">Nocardia jiangxiensis</name>
    <dbReference type="NCBI Taxonomy" id="282685"/>
    <lineage>
        <taxon>Bacteria</taxon>
        <taxon>Bacillati</taxon>
        <taxon>Actinomycetota</taxon>
        <taxon>Actinomycetes</taxon>
        <taxon>Mycobacteriales</taxon>
        <taxon>Nocardiaceae</taxon>
        <taxon>Nocardia</taxon>
    </lineage>
</organism>
<keyword evidence="3 6" id="KW-0808">Transferase</keyword>
<dbReference type="InterPro" id="IPR003016">
    <property type="entry name" value="2-oxoA_DH_lipoyl-BS"/>
</dbReference>
<evidence type="ECO:0000313" key="11">
    <source>
        <dbReference type="Proteomes" id="UP001601992"/>
    </source>
</evidence>
<dbReference type="GO" id="GO:0016746">
    <property type="term" value="F:acyltransferase activity"/>
    <property type="evidence" value="ECO:0007669"/>
    <property type="project" value="UniProtKB-KW"/>
</dbReference>
<evidence type="ECO:0000259" key="8">
    <source>
        <dbReference type="PROSITE" id="PS50968"/>
    </source>
</evidence>
<evidence type="ECO:0000256" key="4">
    <source>
        <dbReference type="ARBA" id="ARBA00022823"/>
    </source>
</evidence>
<dbReference type="Pfam" id="PF00198">
    <property type="entry name" value="2-oxoacid_dh"/>
    <property type="match status" value="1"/>
</dbReference>
<dbReference type="RefSeq" id="WP_387403892.1">
    <property type="nucleotide sequence ID" value="NZ_JBIAQY010000004.1"/>
</dbReference>
<sequence>MTNLIDVHMPHMGAIETVLLTTWLKEPGDRVEESDGLCEVSTDKVDTEIASPATGFLIERLAAIDAEIPVGAPIARFAPLDASAAEIAAAIAGAAGPEAEVAEAEPPSTPVAATNGHAPSVETAPIAAPATTVPVLAPAAVDVPDDASLVLRAALTFRPAAVAATPTAAAGEQHGRNKTDKDKRATPFVRKLADEYSLDLAEIAGTGPGGRVTRQDVEAAVVARPSTEAAAVQSVSADQPTPARHVVPSGVASAPSADGSAVPAGYETVPHEAVSLTPQRRAIARNLVESVTVAPQLTAQVDVDMTAVLQARATANAQRIGRGERKISVLPFIGRALCATVAEYPDVNATFTDTHLLRWKPVNLAIAVDAPHGLLVPVIRNAQHLTLFGLAGAISEISARVIDRKASGADLSAGTITISNSGSVGGVVSTPILTRPQVASIGVPAVVRTPVAVTTPGGEEYVAIRPIARIGLTFDHRAFDGALALRALQDLQHKLETWSLDAYL</sequence>
<dbReference type="SUPFAM" id="SSF52777">
    <property type="entry name" value="CoA-dependent acyltransferases"/>
    <property type="match status" value="1"/>
</dbReference>
<dbReference type="Pfam" id="PF02817">
    <property type="entry name" value="E3_binding"/>
    <property type="match status" value="1"/>
</dbReference>
<keyword evidence="5 6" id="KW-0012">Acyltransferase</keyword>
<dbReference type="SUPFAM" id="SSF47005">
    <property type="entry name" value="Peripheral subunit-binding domain of 2-oxo acid dehydrogenase complex"/>
    <property type="match status" value="1"/>
</dbReference>
<feature type="region of interest" description="Disordered" evidence="7">
    <location>
        <begin position="164"/>
        <end position="183"/>
    </location>
</feature>
<keyword evidence="4 6" id="KW-0450">Lipoyl</keyword>
<accession>A0ABW6RYQ3</accession>
<dbReference type="InterPro" id="IPR023213">
    <property type="entry name" value="CAT-like_dom_sf"/>
</dbReference>
<evidence type="ECO:0000256" key="5">
    <source>
        <dbReference type="ARBA" id="ARBA00023315"/>
    </source>
</evidence>
<evidence type="ECO:0000256" key="6">
    <source>
        <dbReference type="RuleBase" id="RU003423"/>
    </source>
</evidence>
<comment type="caution">
    <text evidence="10">The sequence shown here is derived from an EMBL/GenBank/DDBJ whole genome shotgun (WGS) entry which is preliminary data.</text>
</comment>
<evidence type="ECO:0000256" key="2">
    <source>
        <dbReference type="ARBA" id="ARBA00007317"/>
    </source>
</evidence>
<dbReference type="EC" id="2.3.1.-" evidence="6"/>
<evidence type="ECO:0000259" key="9">
    <source>
        <dbReference type="PROSITE" id="PS51826"/>
    </source>
</evidence>
<gene>
    <name evidence="10" type="ORF">ACFYXQ_15345</name>
</gene>
<feature type="region of interest" description="Disordered" evidence="7">
    <location>
        <begin position="234"/>
        <end position="263"/>
    </location>
</feature>
<reference evidence="10 11" key="1">
    <citation type="submission" date="2024-10" db="EMBL/GenBank/DDBJ databases">
        <title>The Natural Products Discovery Center: Release of the First 8490 Sequenced Strains for Exploring Actinobacteria Biosynthetic Diversity.</title>
        <authorList>
            <person name="Kalkreuter E."/>
            <person name="Kautsar S.A."/>
            <person name="Yang D."/>
            <person name="Bader C.D."/>
            <person name="Teijaro C.N."/>
            <person name="Fluegel L."/>
            <person name="Davis C.M."/>
            <person name="Simpson J.R."/>
            <person name="Lauterbach L."/>
            <person name="Steele A.D."/>
            <person name="Gui C."/>
            <person name="Meng S."/>
            <person name="Li G."/>
            <person name="Viehrig K."/>
            <person name="Ye F."/>
            <person name="Su P."/>
            <person name="Kiefer A.F."/>
            <person name="Nichols A."/>
            <person name="Cepeda A.J."/>
            <person name="Yan W."/>
            <person name="Fan B."/>
            <person name="Jiang Y."/>
            <person name="Adhikari A."/>
            <person name="Zheng C.-J."/>
            <person name="Schuster L."/>
            <person name="Cowan T.M."/>
            <person name="Smanski M.J."/>
            <person name="Chevrette M.G."/>
            <person name="De Carvalho L.P.S."/>
            <person name="Shen B."/>
        </authorList>
    </citation>
    <scope>NUCLEOTIDE SEQUENCE [LARGE SCALE GENOMIC DNA]</scope>
    <source>
        <strain evidence="10 11">NPDC002593</strain>
    </source>
</reference>
<dbReference type="Gene3D" id="2.40.50.100">
    <property type="match status" value="1"/>
</dbReference>
<dbReference type="InterPro" id="IPR000089">
    <property type="entry name" value="Biotin_lipoyl"/>
</dbReference>
<feature type="domain" description="Lipoyl-binding" evidence="8">
    <location>
        <begin position="4"/>
        <end position="78"/>
    </location>
</feature>
<dbReference type="PANTHER" id="PTHR43178:SF5">
    <property type="entry name" value="LIPOAMIDE ACYLTRANSFERASE COMPONENT OF BRANCHED-CHAIN ALPHA-KETO ACID DEHYDROGENASE COMPLEX, MITOCHONDRIAL"/>
    <property type="match status" value="1"/>
</dbReference>
<proteinExistence type="inferred from homology"/>
<evidence type="ECO:0000256" key="7">
    <source>
        <dbReference type="SAM" id="MobiDB-lite"/>
    </source>
</evidence>
<dbReference type="PROSITE" id="PS51826">
    <property type="entry name" value="PSBD"/>
    <property type="match status" value="1"/>
</dbReference>
<feature type="compositionally biased region" description="Basic and acidic residues" evidence="7">
    <location>
        <begin position="173"/>
        <end position="183"/>
    </location>
</feature>
<evidence type="ECO:0000256" key="1">
    <source>
        <dbReference type="ARBA" id="ARBA00001938"/>
    </source>
</evidence>
<dbReference type="PROSITE" id="PS50968">
    <property type="entry name" value="BIOTINYL_LIPOYL"/>
    <property type="match status" value="1"/>
</dbReference>
<dbReference type="InterPro" id="IPR001078">
    <property type="entry name" value="2-oxoacid_DH_actylTfrase"/>
</dbReference>
<dbReference type="InterPro" id="IPR011053">
    <property type="entry name" value="Single_hybrid_motif"/>
</dbReference>
<dbReference type="CDD" id="cd06849">
    <property type="entry name" value="lipoyl_domain"/>
    <property type="match status" value="1"/>
</dbReference>